<comment type="caution">
    <text evidence="1">The sequence shown here is derived from an EMBL/GenBank/DDBJ whole genome shotgun (WGS) entry which is preliminary data.</text>
</comment>
<dbReference type="AlphaFoldDB" id="A0A6N2BJH4"/>
<protein>
    <submittedName>
        <fullName evidence="1">Uncharacterized protein</fullName>
    </submittedName>
</protein>
<organism evidence="1">
    <name type="scientific">Solanum chilense</name>
    <name type="common">Tomato</name>
    <name type="synonym">Lycopersicon chilense</name>
    <dbReference type="NCBI Taxonomy" id="4083"/>
    <lineage>
        <taxon>Eukaryota</taxon>
        <taxon>Viridiplantae</taxon>
        <taxon>Streptophyta</taxon>
        <taxon>Embryophyta</taxon>
        <taxon>Tracheophyta</taxon>
        <taxon>Spermatophyta</taxon>
        <taxon>Magnoliopsida</taxon>
        <taxon>eudicotyledons</taxon>
        <taxon>Gunneridae</taxon>
        <taxon>Pentapetalae</taxon>
        <taxon>asterids</taxon>
        <taxon>lamiids</taxon>
        <taxon>Solanales</taxon>
        <taxon>Solanaceae</taxon>
        <taxon>Solanoideae</taxon>
        <taxon>Solaneae</taxon>
        <taxon>Solanum</taxon>
        <taxon>Solanum subgen. Lycopersicon</taxon>
    </lineage>
</organism>
<gene>
    <name evidence="1" type="ORF">EJD97_010857</name>
</gene>
<evidence type="ECO:0000313" key="1">
    <source>
        <dbReference type="EMBL" id="TMW94028.1"/>
    </source>
</evidence>
<name>A0A6N2BJH4_SOLCI</name>
<accession>A0A6N2BJH4</accession>
<proteinExistence type="predicted"/>
<sequence>MSFLKEFVDPGVLPFVQETQAPANSPIVIIVPKVLKLKPPLFHGFESEDAYDFILYFYERLHKFGIFRQHGVEFVTFKL</sequence>
<reference evidence="1" key="1">
    <citation type="submission" date="2019-05" db="EMBL/GenBank/DDBJ databases">
        <title>The de novo reference genome and transcriptome assemblies of the wild tomato species Solanum chilense.</title>
        <authorList>
            <person name="Stam R."/>
            <person name="Nosenko T."/>
            <person name="Hoerger A.C."/>
            <person name="Stephan W."/>
            <person name="Seidel M.A."/>
            <person name="Kuhn J.M.M."/>
            <person name="Haberer G."/>
            <person name="Tellier A."/>
        </authorList>
    </citation>
    <scope>NUCLEOTIDE SEQUENCE</scope>
    <source>
        <tissue evidence="1">Mature leaves</tissue>
    </source>
</reference>
<dbReference type="EMBL" id="RXGB01002752">
    <property type="protein sequence ID" value="TMW94028.1"/>
    <property type="molecule type" value="Genomic_DNA"/>
</dbReference>